<sequence>MATLDFVFLAAALLSGAQSIRMPSVISDAPKLLLLSFDGFRYDYLDRPLLKPNFDFAINKGVRAKYMKSTFATKTDPNHMTMVTGLWEESHGVVSNKMYDPKYREIFWMNSSDPKWWDGDGRVEPIWISNERSDGRYSGVVNWPGGDVKYGGRLPTYSTGPYNRSIPYTDRIDAVVTWLMDDEKPMNLGLVFFEEPDRSGHLYGPDSRQVDDAIMMIDDIVGYLVSALKEVDLYDKVNIILTSDHGMVEVSPTRVIELNRYIKPEWYIWVDDSPVSAILPKKGKEELIYKKLRSARVRMKVFKKKDIPKQWHYRNNRRIMPIIAVADDGWSIVQNFTQNAFTIKGNHGYNNSIIKMSAFFIAFGPAFEEGLTSKPFCNVDLYPLMCKILDIPPRPNNGSLETVKHILFDYDSMASKGTGIAVFCTLLLVVALMAGGYYYWQRHYGQKEEPIVGEYVNLDETNPQQGVGGGVPYEQQEQQLNLKNQKAGYGQEHGYGTQ</sequence>
<evidence type="ECO:0000256" key="2">
    <source>
        <dbReference type="SAM" id="SignalP"/>
    </source>
</evidence>
<dbReference type="GeneID" id="109469434"/>
<evidence type="ECO:0000313" key="4">
    <source>
        <dbReference type="Proteomes" id="UP000515135"/>
    </source>
</evidence>
<feature type="signal peptide" evidence="2">
    <location>
        <begin position="1"/>
        <end position="19"/>
    </location>
</feature>
<dbReference type="InterPro" id="IPR017850">
    <property type="entry name" value="Alkaline_phosphatase_core_sf"/>
</dbReference>
<reference evidence="5" key="1">
    <citation type="submission" date="2025-08" db="UniProtKB">
        <authorList>
            <consortium name="RefSeq"/>
        </authorList>
    </citation>
    <scope>IDENTIFICATION</scope>
    <source>
        <tissue evidence="5">Gonad</tissue>
    </source>
</reference>
<dbReference type="Proteomes" id="UP000515135">
    <property type="component" value="Unplaced"/>
</dbReference>
<dbReference type="RefSeq" id="XP_019623509.1">
    <property type="nucleotide sequence ID" value="XM_019767950.1"/>
</dbReference>
<feature type="chain" id="PRO_5028063523" evidence="2">
    <location>
        <begin position="20"/>
        <end position="498"/>
    </location>
</feature>
<dbReference type="CDD" id="cd16018">
    <property type="entry name" value="Enpp"/>
    <property type="match status" value="1"/>
</dbReference>
<dbReference type="Pfam" id="PF01663">
    <property type="entry name" value="Phosphodiest"/>
    <property type="match status" value="1"/>
</dbReference>
<keyword evidence="1" id="KW-1133">Transmembrane helix</keyword>
<dbReference type="PROSITE" id="PS50206">
    <property type="entry name" value="RHODANESE_3"/>
    <property type="match status" value="1"/>
</dbReference>
<keyword evidence="1" id="KW-0472">Membrane</keyword>
<accession>A0A6P4YPA5</accession>
<dbReference type="Gene3D" id="3.40.720.10">
    <property type="entry name" value="Alkaline Phosphatase, subunit A"/>
    <property type="match status" value="1"/>
</dbReference>
<keyword evidence="1" id="KW-0812">Transmembrane</keyword>
<dbReference type="InterPro" id="IPR002591">
    <property type="entry name" value="Phosphodiest/P_Trfase"/>
</dbReference>
<feature type="transmembrane region" description="Helical" evidence="1">
    <location>
        <begin position="420"/>
        <end position="440"/>
    </location>
</feature>
<dbReference type="AlphaFoldDB" id="A0A6P4YPA5"/>
<proteinExistence type="predicted"/>
<evidence type="ECO:0000313" key="5">
    <source>
        <dbReference type="RefSeq" id="XP_019623509.1"/>
    </source>
</evidence>
<dbReference type="PANTHER" id="PTHR10151">
    <property type="entry name" value="ECTONUCLEOTIDE PYROPHOSPHATASE/PHOSPHODIESTERASE"/>
    <property type="match status" value="1"/>
</dbReference>
<name>A0A6P4YPA5_BRABE</name>
<dbReference type="GO" id="GO:0016787">
    <property type="term" value="F:hydrolase activity"/>
    <property type="evidence" value="ECO:0007669"/>
    <property type="project" value="UniProtKB-ARBA"/>
</dbReference>
<organism evidence="4 5">
    <name type="scientific">Branchiostoma belcheri</name>
    <name type="common">Amphioxus</name>
    <dbReference type="NCBI Taxonomy" id="7741"/>
    <lineage>
        <taxon>Eukaryota</taxon>
        <taxon>Metazoa</taxon>
        <taxon>Chordata</taxon>
        <taxon>Cephalochordata</taxon>
        <taxon>Leptocardii</taxon>
        <taxon>Amphioxiformes</taxon>
        <taxon>Branchiostomatidae</taxon>
        <taxon>Branchiostoma</taxon>
    </lineage>
</organism>
<dbReference type="Gene3D" id="3.30.1360.180">
    <property type="match status" value="1"/>
</dbReference>
<dbReference type="InterPro" id="IPR001763">
    <property type="entry name" value="Rhodanese-like_dom"/>
</dbReference>
<feature type="domain" description="Rhodanese" evidence="3">
    <location>
        <begin position="430"/>
        <end position="449"/>
    </location>
</feature>
<evidence type="ECO:0000256" key="1">
    <source>
        <dbReference type="SAM" id="Phobius"/>
    </source>
</evidence>
<keyword evidence="4" id="KW-1185">Reference proteome</keyword>
<dbReference type="OrthoDB" id="415411at2759"/>
<dbReference type="KEGG" id="bbel:109469434"/>
<keyword evidence="2" id="KW-0732">Signal</keyword>
<evidence type="ECO:0000259" key="3">
    <source>
        <dbReference type="PROSITE" id="PS50206"/>
    </source>
</evidence>
<dbReference type="SUPFAM" id="SSF53649">
    <property type="entry name" value="Alkaline phosphatase-like"/>
    <property type="match status" value="1"/>
</dbReference>
<gene>
    <name evidence="5" type="primary">LOC109469434</name>
</gene>
<protein>
    <submittedName>
        <fullName evidence="5">Bis(5'-adenosyl)-triphosphatase enpp4-like</fullName>
    </submittedName>
</protein>
<dbReference type="PANTHER" id="PTHR10151:SF120">
    <property type="entry name" value="BIS(5'-ADENOSYL)-TRIPHOSPHATASE"/>
    <property type="match status" value="1"/>
</dbReference>